<dbReference type="Proteomes" id="UP000076532">
    <property type="component" value="Unassembled WGS sequence"/>
</dbReference>
<proteinExistence type="predicted"/>
<name>A0A166JAQ5_9AGAM</name>
<organism evidence="1 2">
    <name type="scientific">Athelia psychrophila</name>
    <dbReference type="NCBI Taxonomy" id="1759441"/>
    <lineage>
        <taxon>Eukaryota</taxon>
        <taxon>Fungi</taxon>
        <taxon>Dikarya</taxon>
        <taxon>Basidiomycota</taxon>
        <taxon>Agaricomycotina</taxon>
        <taxon>Agaricomycetes</taxon>
        <taxon>Agaricomycetidae</taxon>
        <taxon>Atheliales</taxon>
        <taxon>Atheliaceae</taxon>
        <taxon>Athelia</taxon>
    </lineage>
</organism>
<dbReference type="EMBL" id="KV417553">
    <property type="protein sequence ID" value="KZP20670.1"/>
    <property type="molecule type" value="Genomic_DNA"/>
</dbReference>
<reference evidence="1 2" key="1">
    <citation type="journal article" date="2016" name="Mol. Biol. Evol.">
        <title>Comparative Genomics of Early-Diverging Mushroom-Forming Fungi Provides Insights into the Origins of Lignocellulose Decay Capabilities.</title>
        <authorList>
            <person name="Nagy L.G."/>
            <person name="Riley R."/>
            <person name="Tritt A."/>
            <person name="Adam C."/>
            <person name="Daum C."/>
            <person name="Floudas D."/>
            <person name="Sun H."/>
            <person name="Yadav J.S."/>
            <person name="Pangilinan J."/>
            <person name="Larsson K.H."/>
            <person name="Matsuura K."/>
            <person name="Barry K."/>
            <person name="Labutti K."/>
            <person name="Kuo R."/>
            <person name="Ohm R.A."/>
            <person name="Bhattacharya S.S."/>
            <person name="Shirouzu T."/>
            <person name="Yoshinaga Y."/>
            <person name="Martin F.M."/>
            <person name="Grigoriev I.V."/>
            <person name="Hibbett D.S."/>
        </authorList>
    </citation>
    <scope>NUCLEOTIDE SEQUENCE [LARGE SCALE GENOMIC DNA]</scope>
    <source>
        <strain evidence="1 2">CBS 109695</strain>
    </source>
</reference>
<evidence type="ECO:0000313" key="2">
    <source>
        <dbReference type="Proteomes" id="UP000076532"/>
    </source>
</evidence>
<dbReference type="AlphaFoldDB" id="A0A166JAQ5"/>
<sequence>MSRVRWYTCIEEYWYTTLDAPYGYPLPPLRITQTFKDVHENLLLFKELPFYEQEPVVYEDDIEFYKDFYFYEALVTAYQDDYLKKGYMNRRFASLPFHIENEQLALEQITFYCSQYHEPEEYEFNPFLEILNYYPLYEVLYGIFPHSSSRQDPLEAFQNRQLFEQLPFHEEYQQVGPTTFIQDITNYSA</sequence>
<protein>
    <submittedName>
        <fullName evidence="1">Uncharacterized protein</fullName>
    </submittedName>
</protein>
<keyword evidence="2" id="KW-1185">Reference proteome</keyword>
<gene>
    <name evidence="1" type="ORF">FIBSPDRAFT_954363</name>
</gene>
<accession>A0A166JAQ5</accession>
<evidence type="ECO:0000313" key="1">
    <source>
        <dbReference type="EMBL" id="KZP20670.1"/>
    </source>
</evidence>